<proteinExistence type="inferred from homology"/>
<evidence type="ECO:0000256" key="2">
    <source>
        <dbReference type="SAM" id="MobiDB-lite"/>
    </source>
</evidence>
<keyword evidence="3" id="KW-0830">Ubiquinone</keyword>
<dbReference type="InterPro" id="IPR052618">
    <property type="entry name" value="ComplexI_NDUFA12"/>
</dbReference>
<feature type="compositionally biased region" description="Basic and acidic residues" evidence="2">
    <location>
        <begin position="149"/>
        <end position="158"/>
    </location>
</feature>
<feature type="compositionally biased region" description="Basic and acidic residues" evidence="2">
    <location>
        <begin position="106"/>
        <end position="116"/>
    </location>
</feature>
<evidence type="ECO:0000313" key="4">
    <source>
        <dbReference type="Proteomes" id="UP001201812"/>
    </source>
</evidence>
<dbReference type="GO" id="GO:0045271">
    <property type="term" value="C:respiratory chain complex I"/>
    <property type="evidence" value="ECO:0007669"/>
    <property type="project" value="InterPro"/>
</dbReference>
<name>A0AAD4NGZ3_9BILA</name>
<dbReference type="EMBL" id="JAKKPZ010000002">
    <property type="protein sequence ID" value="KAI1726176.1"/>
    <property type="molecule type" value="Genomic_DNA"/>
</dbReference>
<sequence>MSRPGPWTTVWRNFLNSLSRNQVNQANRNYIGEDMLGNRYYEIKESRSSNVKRGYDPPEGQRNWHLRNYEKATPPVEWQGWLNGSRKLPPTTDEIALNQNRQQAQLKEDAETERRAPMVGSTGKGAHDVDRGTQYPKYEDIEMAPGVIKTEDPKNENK</sequence>
<evidence type="ECO:0000256" key="1">
    <source>
        <dbReference type="ARBA" id="ARBA00007355"/>
    </source>
</evidence>
<protein>
    <submittedName>
        <fullName evidence="3">NADH ubiquinone oxidoreductase subunit NDUFA12 domain-containing protein</fullName>
    </submittedName>
</protein>
<dbReference type="GO" id="GO:0005739">
    <property type="term" value="C:mitochondrion"/>
    <property type="evidence" value="ECO:0007669"/>
    <property type="project" value="TreeGrafter"/>
</dbReference>
<dbReference type="PANTHER" id="PTHR32470">
    <property type="entry name" value="ADH DEHYDROGENASE [UBIQUINONE] 1 ALPHA SUBCOMPLEX ASSEMBLY FACTOR 2"/>
    <property type="match status" value="1"/>
</dbReference>
<keyword evidence="4" id="KW-1185">Reference proteome</keyword>
<organism evidence="3 4">
    <name type="scientific">Ditylenchus destructor</name>
    <dbReference type="NCBI Taxonomy" id="166010"/>
    <lineage>
        <taxon>Eukaryota</taxon>
        <taxon>Metazoa</taxon>
        <taxon>Ecdysozoa</taxon>
        <taxon>Nematoda</taxon>
        <taxon>Chromadorea</taxon>
        <taxon>Rhabditida</taxon>
        <taxon>Tylenchina</taxon>
        <taxon>Tylenchomorpha</taxon>
        <taxon>Sphaerularioidea</taxon>
        <taxon>Anguinidae</taxon>
        <taxon>Anguininae</taxon>
        <taxon>Ditylenchus</taxon>
    </lineage>
</organism>
<gene>
    <name evidence="3" type="ORF">DdX_02876</name>
</gene>
<accession>A0AAD4NGZ3</accession>
<dbReference type="GO" id="GO:0032981">
    <property type="term" value="P:mitochondrial respiratory chain complex I assembly"/>
    <property type="evidence" value="ECO:0007669"/>
    <property type="project" value="TreeGrafter"/>
</dbReference>
<comment type="caution">
    <text evidence="3">The sequence shown here is derived from an EMBL/GenBank/DDBJ whole genome shotgun (WGS) entry which is preliminary data.</text>
</comment>
<dbReference type="InterPro" id="IPR007763">
    <property type="entry name" value="NDUFA12"/>
</dbReference>
<evidence type="ECO:0000313" key="3">
    <source>
        <dbReference type="EMBL" id="KAI1726176.1"/>
    </source>
</evidence>
<dbReference type="Pfam" id="PF05071">
    <property type="entry name" value="NDUFA12"/>
    <property type="match status" value="1"/>
</dbReference>
<dbReference type="AlphaFoldDB" id="A0AAD4NGZ3"/>
<feature type="region of interest" description="Disordered" evidence="2">
    <location>
        <begin position="100"/>
        <end position="158"/>
    </location>
</feature>
<comment type="similarity">
    <text evidence="1">Belongs to the complex I NDUFA12 subunit family.</text>
</comment>
<dbReference type="PANTHER" id="PTHR32470:SF2">
    <property type="entry name" value="NADH DEHYDROGENASE [UBIQUINONE] 1 ALPHA SUBCOMPLEX ASSEMBLY FACTOR 2"/>
    <property type="match status" value="1"/>
</dbReference>
<dbReference type="Proteomes" id="UP001201812">
    <property type="component" value="Unassembled WGS sequence"/>
</dbReference>
<reference evidence="3" key="1">
    <citation type="submission" date="2022-01" db="EMBL/GenBank/DDBJ databases">
        <title>Genome Sequence Resource for Two Populations of Ditylenchus destructor, the Migratory Endoparasitic Phytonematode.</title>
        <authorList>
            <person name="Zhang H."/>
            <person name="Lin R."/>
            <person name="Xie B."/>
        </authorList>
    </citation>
    <scope>NUCLEOTIDE SEQUENCE</scope>
    <source>
        <strain evidence="3">BazhouSP</strain>
    </source>
</reference>